<keyword evidence="8" id="KW-0249">Electron transport</keyword>
<name>A0A420WSG0_9GAMM</name>
<protein>
    <submittedName>
        <fullName evidence="13">Cytochrome bd-I ubiquinol oxidase subunit 2 apoprotein</fullName>
    </submittedName>
</protein>
<evidence type="ECO:0000256" key="1">
    <source>
        <dbReference type="ARBA" id="ARBA00004651"/>
    </source>
</evidence>
<organism evidence="13 14">
    <name type="scientific">Kushneria sinocarnis</name>
    <dbReference type="NCBI Taxonomy" id="595502"/>
    <lineage>
        <taxon>Bacteria</taxon>
        <taxon>Pseudomonadati</taxon>
        <taxon>Pseudomonadota</taxon>
        <taxon>Gammaproteobacteria</taxon>
        <taxon>Oceanospirillales</taxon>
        <taxon>Halomonadaceae</taxon>
        <taxon>Kushneria</taxon>
    </lineage>
</organism>
<keyword evidence="3" id="KW-0813">Transport</keyword>
<evidence type="ECO:0000256" key="8">
    <source>
        <dbReference type="ARBA" id="ARBA00022982"/>
    </source>
</evidence>
<gene>
    <name evidence="13" type="ORF">C7446_3211</name>
</gene>
<keyword evidence="6 12" id="KW-0812">Transmembrane</keyword>
<evidence type="ECO:0000313" key="13">
    <source>
        <dbReference type="EMBL" id="RKQ95697.1"/>
    </source>
</evidence>
<dbReference type="AlphaFoldDB" id="A0A420WSG0"/>
<keyword evidence="5" id="KW-0349">Heme</keyword>
<keyword evidence="11 12" id="KW-0472">Membrane</keyword>
<feature type="transmembrane region" description="Helical" evidence="12">
    <location>
        <begin position="203"/>
        <end position="222"/>
    </location>
</feature>
<keyword evidence="7" id="KW-0479">Metal-binding</keyword>
<evidence type="ECO:0000256" key="4">
    <source>
        <dbReference type="ARBA" id="ARBA00022475"/>
    </source>
</evidence>
<evidence type="ECO:0000256" key="7">
    <source>
        <dbReference type="ARBA" id="ARBA00022723"/>
    </source>
</evidence>
<dbReference type="GO" id="GO:0009055">
    <property type="term" value="F:electron transfer activity"/>
    <property type="evidence" value="ECO:0007669"/>
    <property type="project" value="TreeGrafter"/>
</dbReference>
<feature type="transmembrane region" description="Helical" evidence="12">
    <location>
        <begin position="261"/>
        <end position="282"/>
    </location>
</feature>
<dbReference type="PIRSF" id="PIRSF000267">
    <property type="entry name" value="Cyt_oxidse_sub2"/>
    <property type="match status" value="1"/>
</dbReference>
<feature type="transmembrane region" description="Helical" evidence="12">
    <location>
        <begin position="336"/>
        <end position="357"/>
    </location>
</feature>
<comment type="caution">
    <text evidence="13">The sequence shown here is derived from an EMBL/GenBank/DDBJ whole genome shotgun (WGS) entry which is preliminary data.</text>
</comment>
<reference evidence="13 14" key="1">
    <citation type="submission" date="2018-10" db="EMBL/GenBank/DDBJ databases">
        <title>Genomic Encyclopedia of Type Strains, Phase IV (KMG-IV): sequencing the most valuable type-strain genomes for metagenomic binning, comparative biology and taxonomic classification.</title>
        <authorList>
            <person name="Goeker M."/>
        </authorList>
    </citation>
    <scope>NUCLEOTIDE SEQUENCE [LARGE SCALE GENOMIC DNA]</scope>
    <source>
        <strain evidence="13 14">DSM 23229</strain>
    </source>
</reference>
<keyword evidence="10" id="KW-0408">Iron</keyword>
<keyword evidence="14" id="KW-1185">Reference proteome</keyword>
<evidence type="ECO:0000256" key="10">
    <source>
        <dbReference type="ARBA" id="ARBA00023004"/>
    </source>
</evidence>
<evidence type="ECO:0000256" key="12">
    <source>
        <dbReference type="SAM" id="Phobius"/>
    </source>
</evidence>
<evidence type="ECO:0000256" key="9">
    <source>
        <dbReference type="ARBA" id="ARBA00022989"/>
    </source>
</evidence>
<feature type="transmembrane region" description="Helical" evidence="12">
    <location>
        <begin position="294"/>
        <end position="316"/>
    </location>
</feature>
<evidence type="ECO:0000256" key="11">
    <source>
        <dbReference type="ARBA" id="ARBA00023136"/>
    </source>
</evidence>
<comment type="similarity">
    <text evidence="2">Belongs to the cytochrome ubiquinol oxidase subunit 2 family.</text>
</comment>
<dbReference type="NCBIfam" id="TIGR00203">
    <property type="entry name" value="cydB"/>
    <property type="match status" value="1"/>
</dbReference>
<evidence type="ECO:0000256" key="2">
    <source>
        <dbReference type="ARBA" id="ARBA00007543"/>
    </source>
</evidence>
<dbReference type="Pfam" id="PF02322">
    <property type="entry name" value="Cyt_bd_oxida_II"/>
    <property type="match status" value="1"/>
</dbReference>
<comment type="subcellular location">
    <subcellularLocation>
        <location evidence="1">Cell membrane</location>
        <topology evidence="1">Multi-pass membrane protein</topology>
    </subcellularLocation>
</comment>
<feature type="transmembrane region" description="Helical" evidence="12">
    <location>
        <begin position="161"/>
        <end position="182"/>
    </location>
</feature>
<sequence length="376" mass="41217">MLDYEMLKLIWWLLIGVLLIGFAIADGLDMGAGILMPLIGRSDNERRVVINTIAPHWDGNQVWLITAGGAIFAAWPPVYATAFSGFYFAMLLVLLALFFRPVGFDYRSKIESPRWRGWWDRLIWFGSFVPTLVFGVAFGNLLQGVPFRVDDMMRAFYDGSFFGLLNPFALLCGLISVAMIVMHGGAWLLARADRAVAERAGRVVQLAALALIALFALAGFWVSASGMGYHLDSIGNTNAAMHLLDKQVSTQSWLARFGNPLMWIAPLLAVAGALVAAGLARAGRGGQAFVATSLSMAGVIATAGLALFPFVMPSSLAPQASLTLWDATSSELTLRIMFWVALVMVPIILAYTSWCYIRMWRRITVEHIESDAHGLY</sequence>
<dbReference type="GO" id="GO:0046872">
    <property type="term" value="F:metal ion binding"/>
    <property type="evidence" value="ECO:0007669"/>
    <property type="project" value="UniProtKB-KW"/>
</dbReference>
<feature type="transmembrane region" description="Helical" evidence="12">
    <location>
        <begin position="12"/>
        <end position="40"/>
    </location>
</feature>
<evidence type="ECO:0000256" key="6">
    <source>
        <dbReference type="ARBA" id="ARBA00022692"/>
    </source>
</evidence>
<dbReference type="GO" id="GO:0005886">
    <property type="term" value="C:plasma membrane"/>
    <property type="evidence" value="ECO:0007669"/>
    <property type="project" value="UniProtKB-SubCell"/>
</dbReference>
<dbReference type="PANTHER" id="PTHR43141:SF5">
    <property type="entry name" value="CYTOCHROME BD-I UBIQUINOL OXIDASE SUBUNIT 2"/>
    <property type="match status" value="1"/>
</dbReference>
<evidence type="ECO:0000256" key="3">
    <source>
        <dbReference type="ARBA" id="ARBA00022448"/>
    </source>
</evidence>
<dbReference type="RefSeq" id="WP_121174087.1">
    <property type="nucleotide sequence ID" value="NZ_RBIN01000012.1"/>
</dbReference>
<feature type="transmembrane region" description="Helical" evidence="12">
    <location>
        <begin position="122"/>
        <end position="141"/>
    </location>
</feature>
<feature type="transmembrane region" description="Helical" evidence="12">
    <location>
        <begin position="85"/>
        <end position="102"/>
    </location>
</feature>
<dbReference type="InterPro" id="IPR003317">
    <property type="entry name" value="Cyt-d_oxidase_su2"/>
</dbReference>
<dbReference type="GO" id="GO:0016682">
    <property type="term" value="F:oxidoreductase activity, acting on diphenols and related substances as donors, oxygen as acceptor"/>
    <property type="evidence" value="ECO:0007669"/>
    <property type="project" value="TreeGrafter"/>
</dbReference>
<proteinExistence type="inferred from homology"/>
<accession>A0A420WSG0</accession>
<dbReference type="GO" id="GO:0019646">
    <property type="term" value="P:aerobic electron transport chain"/>
    <property type="evidence" value="ECO:0007669"/>
    <property type="project" value="TreeGrafter"/>
</dbReference>
<evidence type="ECO:0000256" key="5">
    <source>
        <dbReference type="ARBA" id="ARBA00022617"/>
    </source>
</evidence>
<dbReference type="EMBL" id="RBIN01000012">
    <property type="protein sequence ID" value="RKQ95697.1"/>
    <property type="molecule type" value="Genomic_DNA"/>
</dbReference>
<keyword evidence="9 12" id="KW-1133">Transmembrane helix</keyword>
<dbReference type="Proteomes" id="UP000281975">
    <property type="component" value="Unassembled WGS sequence"/>
</dbReference>
<dbReference type="OrthoDB" id="9776710at2"/>
<keyword evidence="4" id="KW-1003">Cell membrane</keyword>
<dbReference type="PANTHER" id="PTHR43141">
    <property type="entry name" value="CYTOCHROME BD2 SUBUNIT II"/>
    <property type="match status" value="1"/>
</dbReference>
<evidence type="ECO:0000313" key="14">
    <source>
        <dbReference type="Proteomes" id="UP000281975"/>
    </source>
</evidence>
<dbReference type="GO" id="GO:0070069">
    <property type="term" value="C:cytochrome complex"/>
    <property type="evidence" value="ECO:0007669"/>
    <property type="project" value="TreeGrafter"/>
</dbReference>